<organism evidence="1 2">
    <name type="scientific">Pseudoprevotella muciniphila</name>
    <dbReference type="NCBI Taxonomy" id="2133944"/>
    <lineage>
        <taxon>Bacteria</taxon>
        <taxon>Pseudomonadati</taxon>
        <taxon>Bacteroidota</taxon>
        <taxon>Bacteroidia</taxon>
        <taxon>Bacteroidales</taxon>
        <taxon>Prevotellaceae</taxon>
        <taxon>Pseudoprevotella</taxon>
    </lineage>
</organism>
<gene>
    <name evidence="1" type="ORF">C7Y71_000005</name>
</gene>
<dbReference type="RefSeq" id="WP_111899098.1">
    <property type="nucleotide sequence ID" value="NZ_CP033459.1"/>
</dbReference>
<dbReference type="Proteomes" id="UP000249375">
    <property type="component" value="Chromosome"/>
</dbReference>
<dbReference type="EMBL" id="CP033459">
    <property type="protein sequence ID" value="QFQ11543.1"/>
    <property type="molecule type" value="Genomic_DNA"/>
</dbReference>
<dbReference type="AlphaFoldDB" id="A0A5P8E3I0"/>
<reference evidence="1 2" key="1">
    <citation type="submission" date="2018-11" db="EMBL/GenBank/DDBJ databases">
        <authorList>
            <person name="Na S.W."/>
            <person name="Baik M."/>
        </authorList>
    </citation>
    <scope>NUCLEOTIDE SEQUENCE [LARGE SCALE GENOMIC DNA]</scope>
    <source>
        <strain evidence="1 2">E39</strain>
    </source>
</reference>
<sequence length="131" mass="14486">MGENLRFVQILDDLRKGGAIADYVEAASILETNKAGISDIKSGRKKLSVEMLRRLKLSYPTVNIDWIIMGDGEPFISDKPVALQGDTSMFLDRIAEQAEEIGRLKARIEELERRRGDNAGHAQSSDIANVG</sequence>
<evidence type="ECO:0000313" key="2">
    <source>
        <dbReference type="Proteomes" id="UP000249375"/>
    </source>
</evidence>
<proteinExistence type="predicted"/>
<dbReference type="KEGG" id="alq:C7Y71_000005"/>
<keyword evidence="2" id="KW-1185">Reference proteome</keyword>
<evidence type="ECO:0000313" key="1">
    <source>
        <dbReference type="EMBL" id="QFQ11543.1"/>
    </source>
</evidence>
<dbReference type="OrthoDB" id="796548at2"/>
<protein>
    <submittedName>
        <fullName evidence="1">Transcriptional regulator</fullName>
    </submittedName>
</protein>
<name>A0A5P8E3I0_9BACT</name>
<accession>A0A5P8E3I0</accession>